<protein>
    <submittedName>
        <fullName evidence="3">Phosphatase PAP2 family protein</fullName>
    </submittedName>
</protein>
<keyword evidence="1" id="KW-1133">Transmembrane helix</keyword>
<name>A0A4R4PBK5_9ACTN</name>
<dbReference type="Gene3D" id="1.20.144.10">
    <property type="entry name" value="Phosphatidic acid phosphatase type 2/haloperoxidase"/>
    <property type="match status" value="1"/>
</dbReference>
<feature type="transmembrane region" description="Helical" evidence="1">
    <location>
        <begin position="18"/>
        <end position="37"/>
    </location>
</feature>
<evidence type="ECO:0000313" key="4">
    <source>
        <dbReference type="Proteomes" id="UP000295431"/>
    </source>
</evidence>
<sequence length="228" mass="24664">MGERARPGPPAWVRWGSWGWYALLFAVMVLVTVDVLLDGPLRRLDWTVHEFADTHVRGGWLTAATVVTKLGQRGDLAVVIGVLAVIAGARERSLHPVLMSAVIVMGLSLLQVGLKAAIPRTFPYGNADVLFTQGTAYPSGHTLNAFVLIWVVLELLVAAFPAVGRRLPSRRRRDIALVTGCVAAAALTAADFHWLTDVLFSLALGPVLLSGLIALAAFNPEEGRPRWF</sequence>
<accession>A0A4R4PBK5</accession>
<keyword evidence="4" id="KW-1185">Reference proteome</keyword>
<dbReference type="OrthoDB" id="5289372at2"/>
<dbReference type="InterPro" id="IPR000326">
    <property type="entry name" value="PAP2/HPO"/>
</dbReference>
<dbReference type="RefSeq" id="WP_131936999.1">
    <property type="nucleotide sequence ID" value="NZ_BAAAMX010000023.1"/>
</dbReference>
<feature type="transmembrane region" description="Helical" evidence="1">
    <location>
        <begin position="143"/>
        <end position="163"/>
    </location>
</feature>
<dbReference type="AlphaFoldDB" id="A0A4R4PBK5"/>
<feature type="transmembrane region" description="Helical" evidence="1">
    <location>
        <begin position="175"/>
        <end position="192"/>
    </location>
</feature>
<dbReference type="InterPro" id="IPR036938">
    <property type="entry name" value="PAP2/HPO_sf"/>
</dbReference>
<dbReference type="SUPFAM" id="SSF48317">
    <property type="entry name" value="Acid phosphatase/Vanadium-dependent haloperoxidase"/>
    <property type="match status" value="1"/>
</dbReference>
<reference evidence="3 4" key="1">
    <citation type="submission" date="2019-03" db="EMBL/GenBank/DDBJ databases">
        <title>Draft genome sequences of novel Actinobacteria.</title>
        <authorList>
            <person name="Sahin N."/>
            <person name="Ay H."/>
            <person name="Saygin H."/>
        </authorList>
    </citation>
    <scope>NUCLEOTIDE SEQUENCE [LARGE SCALE GENOMIC DNA]</scope>
    <source>
        <strain evidence="3 4">DSM 45347</strain>
    </source>
</reference>
<evidence type="ECO:0000313" key="3">
    <source>
        <dbReference type="EMBL" id="TDC19479.1"/>
    </source>
</evidence>
<feature type="transmembrane region" description="Helical" evidence="1">
    <location>
        <begin position="97"/>
        <end position="118"/>
    </location>
</feature>
<organism evidence="3 4">
    <name type="scientific">Actinomadura bangladeshensis</name>
    <dbReference type="NCBI Taxonomy" id="453573"/>
    <lineage>
        <taxon>Bacteria</taxon>
        <taxon>Bacillati</taxon>
        <taxon>Actinomycetota</taxon>
        <taxon>Actinomycetes</taxon>
        <taxon>Streptosporangiales</taxon>
        <taxon>Thermomonosporaceae</taxon>
        <taxon>Actinomadura</taxon>
    </lineage>
</organism>
<dbReference type="Proteomes" id="UP000295431">
    <property type="component" value="Unassembled WGS sequence"/>
</dbReference>
<proteinExistence type="predicted"/>
<evidence type="ECO:0000259" key="2">
    <source>
        <dbReference type="Pfam" id="PF01569"/>
    </source>
</evidence>
<evidence type="ECO:0000256" key="1">
    <source>
        <dbReference type="SAM" id="Phobius"/>
    </source>
</evidence>
<feature type="domain" description="Phosphatidic acid phosphatase type 2/haloperoxidase" evidence="2">
    <location>
        <begin position="128"/>
        <end position="211"/>
    </location>
</feature>
<keyword evidence="1" id="KW-0472">Membrane</keyword>
<dbReference type="EMBL" id="SMJW01000009">
    <property type="protein sequence ID" value="TDC19479.1"/>
    <property type="molecule type" value="Genomic_DNA"/>
</dbReference>
<feature type="transmembrane region" description="Helical" evidence="1">
    <location>
        <begin position="198"/>
        <end position="218"/>
    </location>
</feature>
<dbReference type="Pfam" id="PF01569">
    <property type="entry name" value="PAP2"/>
    <property type="match status" value="1"/>
</dbReference>
<keyword evidence="1" id="KW-0812">Transmembrane</keyword>
<gene>
    <name evidence="3" type="ORF">E1284_03625</name>
</gene>
<comment type="caution">
    <text evidence="3">The sequence shown here is derived from an EMBL/GenBank/DDBJ whole genome shotgun (WGS) entry which is preliminary data.</text>
</comment>